<reference evidence="1 2" key="1">
    <citation type="journal article" date="2018" name="Nat. Genet.">
        <title>The Rosa genome provides new insights in the design of modern roses.</title>
        <authorList>
            <person name="Bendahmane M."/>
        </authorList>
    </citation>
    <scope>NUCLEOTIDE SEQUENCE [LARGE SCALE GENOMIC DNA]</scope>
    <source>
        <strain evidence="2">cv. Old Blush</strain>
    </source>
</reference>
<comment type="caution">
    <text evidence="1">The sequence shown here is derived from an EMBL/GenBank/DDBJ whole genome shotgun (WGS) entry which is preliminary data.</text>
</comment>
<evidence type="ECO:0000313" key="1">
    <source>
        <dbReference type="EMBL" id="PRQ17549.1"/>
    </source>
</evidence>
<proteinExistence type="predicted"/>
<keyword evidence="2" id="KW-1185">Reference proteome</keyword>
<organism evidence="1 2">
    <name type="scientific">Rosa chinensis</name>
    <name type="common">China rose</name>
    <dbReference type="NCBI Taxonomy" id="74649"/>
    <lineage>
        <taxon>Eukaryota</taxon>
        <taxon>Viridiplantae</taxon>
        <taxon>Streptophyta</taxon>
        <taxon>Embryophyta</taxon>
        <taxon>Tracheophyta</taxon>
        <taxon>Spermatophyta</taxon>
        <taxon>Magnoliopsida</taxon>
        <taxon>eudicotyledons</taxon>
        <taxon>Gunneridae</taxon>
        <taxon>Pentapetalae</taxon>
        <taxon>rosids</taxon>
        <taxon>fabids</taxon>
        <taxon>Rosales</taxon>
        <taxon>Rosaceae</taxon>
        <taxon>Rosoideae</taxon>
        <taxon>Rosoideae incertae sedis</taxon>
        <taxon>Rosa</taxon>
    </lineage>
</organism>
<gene>
    <name evidence="1" type="ORF">RchiOBHm_Chr7g0196221</name>
</gene>
<dbReference type="EMBL" id="PDCK01000045">
    <property type="protein sequence ID" value="PRQ17549.1"/>
    <property type="molecule type" value="Genomic_DNA"/>
</dbReference>
<dbReference type="Proteomes" id="UP000238479">
    <property type="component" value="Chromosome 7"/>
</dbReference>
<accession>A0A2P6P6K4</accession>
<sequence length="52" mass="6220">MHRSFTYSFMCVQFHDNAYLEACAQRYLPLDCHFEPMFIFKPFCSLPPQIPT</sequence>
<evidence type="ECO:0000313" key="2">
    <source>
        <dbReference type="Proteomes" id="UP000238479"/>
    </source>
</evidence>
<dbReference type="Gramene" id="PRQ17549">
    <property type="protein sequence ID" value="PRQ17549"/>
    <property type="gene ID" value="RchiOBHm_Chr7g0196221"/>
</dbReference>
<dbReference type="AlphaFoldDB" id="A0A2P6P6K4"/>
<name>A0A2P6P6K4_ROSCH</name>
<protein>
    <submittedName>
        <fullName evidence="1">Uncharacterized protein</fullName>
    </submittedName>
</protein>